<organism evidence="1">
    <name type="scientific">Paenibacillus ihbetae</name>
    <dbReference type="NCBI Taxonomy" id="1870820"/>
    <lineage>
        <taxon>Bacteria</taxon>
        <taxon>Bacillati</taxon>
        <taxon>Bacillota</taxon>
        <taxon>Bacilli</taxon>
        <taxon>Bacillales</taxon>
        <taxon>Paenibacillaceae</taxon>
        <taxon>Paenibacillus</taxon>
    </lineage>
</organism>
<reference evidence="1" key="1">
    <citation type="submission" date="2016-08" db="EMBL/GenBank/DDBJ databases">
        <title>Complete Genome Seqeunce of Paenibacillus sp. nov. IHBB 9852 from high altitute lake of Indian trans-Himalayas.</title>
        <authorList>
            <person name="Kiran S."/>
            <person name="Swarnkar M.K."/>
            <person name="Rana A."/>
            <person name="Tewari R."/>
            <person name="Gulati A."/>
        </authorList>
    </citation>
    <scope>NUCLEOTIDE SEQUENCE [LARGE SCALE GENOMIC DNA]</scope>
    <source>
        <strain evidence="1">IHBB 9852</strain>
    </source>
</reference>
<sequence>MSIYEKLFELFPDAQSIALAGLYGESISEFQLSDNIFIMSKREEFDNLYHPRLGPYVIKPDYYLVGISSDKRYSMPFRKLNKVSDVLSSISLAHQALCIFHNAPYSLGEVYGFLKGSHGSYGLSDPSISGRNVELDLDLFRLDTMPHSFFNRYKNEKKFDDEVKKFFEQMATEYVEGKEKKWLLAATKYTSGRCKVFAEDAILDLAVSLESLLSFDNEQIGYKLRLHLALLVGETYSERLQIREDVRKFYNFRSTVVHGSKLLLTEEKIAVVERVGKYISKALIKTCGKNIKKEVIPELEYMMLLGTPRYLSERVMVRVSELEIVDSICKFHGINNYVSYEAFFEENANPDDDNADLLIKFNFGNGKSETYPASFYLSRVVGLMQVNRFTQWLTREEEKGYCYLISYSTKPN</sequence>
<protein>
    <submittedName>
        <fullName evidence="1">Uncharacterized protein</fullName>
    </submittedName>
</protein>
<accession>A0A1B2E7N7</accession>
<gene>
    <name evidence="1" type="ORF">BBD41_27220</name>
</gene>
<evidence type="ECO:0000313" key="1">
    <source>
        <dbReference type="EMBL" id="ANY75969.1"/>
    </source>
</evidence>
<dbReference type="RefSeq" id="WP_099479852.1">
    <property type="nucleotide sequence ID" value="NZ_CP016809.1"/>
</dbReference>
<dbReference type="AlphaFoldDB" id="A0A1B2E7N7"/>
<name>A0A1B2E7N7_9BACL</name>
<dbReference type="EMBL" id="CP016809">
    <property type="protein sequence ID" value="ANY75969.1"/>
    <property type="molecule type" value="Genomic_DNA"/>
</dbReference>
<proteinExistence type="predicted"/>
<dbReference type="KEGG" id="pib:BBD41_27220"/>